<feature type="chain" id="PRO_5020387161" evidence="2">
    <location>
        <begin position="25"/>
        <end position="415"/>
    </location>
</feature>
<dbReference type="Gene3D" id="1.20.1600.10">
    <property type="entry name" value="Outer membrane efflux proteins (OEP)"/>
    <property type="match status" value="1"/>
</dbReference>
<evidence type="ECO:0000256" key="1">
    <source>
        <dbReference type="ARBA" id="ARBA00007613"/>
    </source>
</evidence>
<keyword evidence="2" id="KW-0732">Signal</keyword>
<organism evidence="3 4">
    <name type="scientific">Pseudoduganella lutea</name>
    <dbReference type="NCBI Taxonomy" id="321985"/>
    <lineage>
        <taxon>Bacteria</taxon>
        <taxon>Pseudomonadati</taxon>
        <taxon>Pseudomonadota</taxon>
        <taxon>Betaproteobacteria</taxon>
        <taxon>Burkholderiales</taxon>
        <taxon>Oxalobacteraceae</taxon>
        <taxon>Telluria group</taxon>
        <taxon>Pseudoduganella</taxon>
    </lineage>
</organism>
<reference evidence="3 4" key="1">
    <citation type="submission" date="2019-02" db="EMBL/GenBank/DDBJ databases">
        <title>Draft Genome Sequences of Six Type Strains of the Genus Massilia.</title>
        <authorList>
            <person name="Miess H."/>
            <person name="Frediansyhah A."/>
            <person name="Gross H."/>
        </authorList>
    </citation>
    <scope>NUCLEOTIDE SEQUENCE [LARGE SCALE GENOMIC DNA]</scope>
    <source>
        <strain evidence="3 4">DSM 17473</strain>
    </source>
</reference>
<proteinExistence type="inferred from homology"/>
<dbReference type="GO" id="GO:0015562">
    <property type="term" value="F:efflux transmembrane transporter activity"/>
    <property type="evidence" value="ECO:0007669"/>
    <property type="project" value="InterPro"/>
</dbReference>
<gene>
    <name evidence="3" type="ORF">EWM63_13100</name>
</gene>
<sequence length="415" mass="44181">MFIQPGRRFVPAVVLAFACGIAAAMEPATTIPLDLPAAIALAAERHPTLQAAAYEEQASAAAVEQAGRLPNPELAYLREGHRAGSRTTTVQVNQPLELGGKRKARIAVAQGAFDLAGSDLALRRQALRADVIAAFYTALVAQERLQLAQAMLDVAGKSLAAVDGRVAAGKVSPVEASKARVAQADARVEHERATAELAIARNALAALVGEPLDARPLAGGAVDMLPPVEPLPALLQRSAGALSVRRARQQLAYRTAQADAERAARVPDVTLTIGSQRDDQLAHRQAVVGVAIPLPLFDRNAGNLAAATARAEGARAELQAAERAAHADLTTAHLRYGQARGEALLLEHDVVPEARSVHELTLKGFEYGKFTFLDVLDAQRTWFQARARQWQAMLDAWRAHAEIERLAGAAHTDTH</sequence>
<name>A0A4V0Z3K9_9BURK</name>
<comment type="similarity">
    <text evidence="1">Belongs to the outer membrane factor (OMF) (TC 1.B.17) family.</text>
</comment>
<dbReference type="Proteomes" id="UP000290637">
    <property type="component" value="Chromosome"/>
</dbReference>
<accession>A0A4V0Z3K9</accession>
<dbReference type="EMBL" id="CP035913">
    <property type="protein sequence ID" value="QBE63803.1"/>
    <property type="molecule type" value="Genomic_DNA"/>
</dbReference>
<dbReference type="Pfam" id="PF02321">
    <property type="entry name" value="OEP"/>
    <property type="match status" value="2"/>
</dbReference>
<protein>
    <submittedName>
        <fullName evidence="3">TolC family protein</fullName>
    </submittedName>
</protein>
<dbReference type="AlphaFoldDB" id="A0A4V0Z3K9"/>
<evidence type="ECO:0000256" key="2">
    <source>
        <dbReference type="SAM" id="SignalP"/>
    </source>
</evidence>
<dbReference type="KEGG" id="plue:EWM63_13100"/>
<evidence type="ECO:0000313" key="4">
    <source>
        <dbReference type="Proteomes" id="UP000290637"/>
    </source>
</evidence>
<dbReference type="OrthoDB" id="9791261at2"/>
<dbReference type="PROSITE" id="PS51257">
    <property type="entry name" value="PROKAR_LIPOPROTEIN"/>
    <property type="match status" value="1"/>
</dbReference>
<dbReference type="InterPro" id="IPR010131">
    <property type="entry name" value="MdtP/NodT-like"/>
</dbReference>
<dbReference type="PANTHER" id="PTHR30203">
    <property type="entry name" value="OUTER MEMBRANE CATION EFFLUX PROTEIN"/>
    <property type="match status" value="1"/>
</dbReference>
<dbReference type="InterPro" id="IPR003423">
    <property type="entry name" value="OMP_efflux"/>
</dbReference>
<dbReference type="RefSeq" id="WP_130186924.1">
    <property type="nucleotide sequence ID" value="NZ_CP035913.1"/>
</dbReference>
<keyword evidence="4" id="KW-1185">Reference proteome</keyword>
<dbReference type="SUPFAM" id="SSF56954">
    <property type="entry name" value="Outer membrane efflux proteins (OEP)"/>
    <property type="match status" value="1"/>
</dbReference>
<dbReference type="PANTHER" id="PTHR30203:SF24">
    <property type="entry name" value="BLR4935 PROTEIN"/>
    <property type="match status" value="1"/>
</dbReference>
<evidence type="ECO:0000313" key="3">
    <source>
        <dbReference type="EMBL" id="QBE63803.1"/>
    </source>
</evidence>
<feature type="signal peptide" evidence="2">
    <location>
        <begin position="1"/>
        <end position="24"/>
    </location>
</feature>